<dbReference type="Proteomes" id="UP001050691">
    <property type="component" value="Unassembled WGS sequence"/>
</dbReference>
<proteinExistence type="predicted"/>
<organism evidence="1 2">
    <name type="scientific">Clathrus columnatus</name>
    <dbReference type="NCBI Taxonomy" id="1419009"/>
    <lineage>
        <taxon>Eukaryota</taxon>
        <taxon>Fungi</taxon>
        <taxon>Dikarya</taxon>
        <taxon>Basidiomycota</taxon>
        <taxon>Agaricomycotina</taxon>
        <taxon>Agaricomycetes</taxon>
        <taxon>Phallomycetidae</taxon>
        <taxon>Phallales</taxon>
        <taxon>Clathraceae</taxon>
        <taxon>Clathrus</taxon>
    </lineage>
</organism>
<gene>
    <name evidence="1" type="ORF">Clacol_007777</name>
</gene>
<sequence length="156" mass="16696">MQLKFSVFNKKTKTEKTKKLTLVSSGVDFYPPAAGGGTMLDASAGLGEPLNVSDDDLTGLVIISGKSSPEVLTDDGFLNWSRSIGFDEEFLGLHIGTPQTANLGDGNGPQPEIKVRRQNFGILFIGSLFETLGGGDHFRYWRQNGPTANSGALFLA</sequence>
<reference evidence="1" key="1">
    <citation type="submission" date="2021-10" db="EMBL/GenBank/DDBJ databases">
        <title>De novo Genome Assembly of Clathrus columnatus (Basidiomycota, Fungi) Using Illumina and Nanopore Sequence Data.</title>
        <authorList>
            <person name="Ogiso-Tanaka E."/>
            <person name="Itagaki H."/>
            <person name="Hosoya T."/>
            <person name="Hosaka K."/>
        </authorList>
    </citation>
    <scope>NUCLEOTIDE SEQUENCE</scope>
    <source>
        <strain evidence="1">MO-923</strain>
    </source>
</reference>
<evidence type="ECO:0000313" key="1">
    <source>
        <dbReference type="EMBL" id="GJJ13523.1"/>
    </source>
</evidence>
<comment type="caution">
    <text evidence="1">The sequence shown here is derived from an EMBL/GenBank/DDBJ whole genome shotgun (WGS) entry which is preliminary data.</text>
</comment>
<evidence type="ECO:0000313" key="2">
    <source>
        <dbReference type="Proteomes" id="UP001050691"/>
    </source>
</evidence>
<keyword evidence="2" id="KW-1185">Reference proteome</keyword>
<protein>
    <submittedName>
        <fullName evidence="1">Uncharacterized protein</fullName>
    </submittedName>
</protein>
<accession>A0AAV5AKA2</accession>
<dbReference type="EMBL" id="BPWL01000008">
    <property type="protein sequence ID" value="GJJ13523.1"/>
    <property type="molecule type" value="Genomic_DNA"/>
</dbReference>
<name>A0AAV5AKA2_9AGAM</name>
<dbReference type="AlphaFoldDB" id="A0AAV5AKA2"/>